<accession>A0ABW9VA12</accession>
<organism evidence="8 9">
    <name type="scientific">Duganella lactea</name>
    <dbReference type="NCBI Taxonomy" id="2692173"/>
    <lineage>
        <taxon>Bacteria</taxon>
        <taxon>Pseudomonadati</taxon>
        <taxon>Pseudomonadota</taxon>
        <taxon>Betaproteobacteria</taxon>
        <taxon>Burkholderiales</taxon>
        <taxon>Oxalobacteraceae</taxon>
        <taxon>Telluria group</taxon>
        <taxon>Duganella</taxon>
    </lineage>
</organism>
<evidence type="ECO:0000256" key="4">
    <source>
        <dbReference type="ARBA" id="ARBA00022989"/>
    </source>
</evidence>
<evidence type="ECO:0000256" key="6">
    <source>
        <dbReference type="SAM" id="SignalP"/>
    </source>
</evidence>
<dbReference type="Proteomes" id="UP000449678">
    <property type="component" value="Unassembled WGS sequence"/>
</dbReference>
<evidence type="ECO:0000313" key="8">
    <source>
        <dbReference type="EMBL" id="MYM35587.1"/>
    </source>
</evidence>
<comment type="subcellular location">
    <subcellularLocation>
        <location evidence="1">Cell membrane</location>
        <topology evidence="1">Multi-pass membrane protein</topology>
    </subcellularLocation>
</comment>
<dbReference type="RefSeq" id="WP_160990972.1">
    <property type="nucleotide sequence ID" value="NZ_WWCO01000009.1"/>
</dbReference>
<evidence type="ECO:0000256" key="2">
    <source>
        <dbReference type="ARBA" id="ARBA00022475"/>
    </source>
</evidence>
<evidence type="ECO:0000256" key="1">
    <source>
        <dbReference type="ARBA" id="ARBA00004651"/>
    </source>
</evidence>
<keyword evidence="8" id="KW-0808">Transferase</keyword>
<sequence>MKAWVTAAALILALCGIAAAAAQKGSRAEAVAMVKRAVAMVKAEGRDKTFAAISDPANLHFHDRDLYVYVYDFQGTVLAHGNNPQMVGTARIGLKDNEGRFMIKEMIAIAKTRGSGWVTFKWPNPVTKTVELKEGYIERVDDFLIGSGAYK</sequence>
<keyword evidence="5" id="KW-0472">Membrane</keyword>
<keyword evidence="6" id="KW-0732">Signal</keyword>
<dbReference type="Pfam" id="PF17200">
    <property type="entry name" value="sCache_2"/>
    <property type="match status" value="1"/>
</dbReference>
<gene>
    <name evidence="8" type="ORF">GTP38_14725</name>
</gene>
<evidence type="ECO:0000256" key="3">
    <source>
        <dbReference type="ARBA" id="ARBA00022692"/>
    </source>
</evidence>
<name>A0ABW9VA12_9BURK</name>
<feature type="signal peptide" evidence="6">
    <location>
        <begin position="1"/>
        <end position="20"/>
    </location>
</feature>
<keyword evidence="8" id="KW-0418">Kinase</keyword>
<proteinExistence type="predicted"/>
<reference evidence="8 9" key="1">
    <citation type="submission" date="2019-12" db="EMBL/GenBank/DDBJ databases">
        <title>Novel species isolated from a subtropical stream in China.</title>
        <authorList>
            <person name="Lu H."/>
        </authorList>
    </citation>
    <scope>NUCLEOTIDE SEQUENCE [LARGE SCALE GENOMIC DNA]</scope>
    <source>
        <strain evidence="8 9">FT94W</strain>
    </source>
</reference>
<keyword evidence="9" id="KW-1185">Reference proteome</keyword>
<dbReference type="SMART" id="SM01049">
    <property type="entry name" value="Cache_2"/>
    <property type="match status" value="1"/>
</dbReference>
<keyword evidence="2" id="KW-1003">Cell membrane</keyword>
<comment type="caution">
    <text evidence="8">The sequence shown here is derived from an EMBL/GenBank/DDBJ whole genome shotgun (WGS) entry which is preliminary data.</text>
</comment>
<dbReference type="Gene3D" id="3.30.450.20">
    <property type="entry name" value="PAS domain"/>
    <property type="match status" value="1"/>
</dbReference>
<evidence type="ECO:0000259" key="7">
    <source>
        <dbReference type="SMART" id="SM01049"/>
    </source>
</evidence>
<feature type="domain" description="Single Cache" evidence="7">
    <location>
        <begin position="19"/>
        <end position="104"/>
    </location>
</feature>
<feature type="chain" id="PRO_5047385890" evidence="6">
    <location>
        <begin position="21"/>
        <end position="151"/>
    </location>
</feature>
<dbReference type="EMBL" id="WWCO01000009">
    <property type="protein sequence ID" value="MYM35587.1"/>
    <property type="molecule type" value="Genomic_DNA"/>
</dbReference>
<evidence type="ECO:0000256" key="5">
    <source>
        <dbReference type="ARBA" id="ARBA00023136"/>
    </source>
</evidence>
<dbReference type="InterPro" id="IPR033480">
    <property type="entry name" value="sCache_2"/>
</dbReference>
<keyword evidence="3" id="KW-0812">Transmembrane</keyword>
<keyword evidence="4" id="KW-1133">Transmembrane helix</keyword>
<dbReference type="GO" id="GO:0016301">
    <property type="term" value="F:kinase activity"/>
    <property type="evidence" value="ECO:0007669"/>
    <property type="project" value="UniProtKB-KW"/>
</dbReference>
<evidence type="ECO:0000313" key="9">
    <source>
        <dbReference type="Proteomes" id="UP000449678"/>
    </source>
</evidence>
<protein>
    <submittedName>
        <fullName evidence="8">Histidine kinase</fullName>
    </submittedName>
</protein>